<dbReference type="PROSITE" id="PS00885">
    <property type="entry name" value="EPSP_SYNTHASE_2"/>
    <property type="match status" value="1"/>
</dbReference>
<evidence type="ECO:0000256" key="1">
    <source>
        <dbReference type="ARBA" id="ARBA00004811"/>
    </source>
</evidence>
<dbReference type="SUPFAM" id="SSF55205">
    <property type="entry name" value="EPT/RTPC-like"/>
    <property type="match status" value="1"/>
</dbReference>
<feature type="binding site" evidence="7">
    <location>
        <position position="157"/>
    </location>
    <ligand>
        <name>phosphoenolpyruvate</name>
        <dbReference type="ChEBI" id="CHEBI:58702"/>
    </ligand>
</feature>
<gene>
    <name evidence="7" type="primary">aroA</name>
    <name evidence="9" type="ORF">F4553_000437</name>
</gene>
<dbReference type="InterPro" id="IPR001986">
    <property type="entry name" value="Enolpyruvate_Tfrase_dom"/>
</dbReference>
<dbReference type="UniPathway" id="UPA00053">
    <property type="reaction ID" value="UER00089"/>
</dbReference>
<feature type="binding site" evidence="7">
    <location>
        <position position="11"/>
    </location>
    <ligand>
        <name>3-phosphoshikimate</name>
        <dbReference type="ChEBI" id="CHEBI:145989"/>
    </ligand>
</feature>
<feature type="binding site" evidence="7">
    <location>
        <position position="10"/>
    </location>
    <ligand>
        <name>phosphoenolpyruvate</name>
        <dbReference type="ChEBI" id="CHEBI:58702"/>
    </ligand>
</feature>
<dbReference type="Proteomes" id="UP000587527">
    <property type="component" value="Unassembled WGS sequence"/>
</dbReference>
<dbReference type="GO" id="GO:0005737">
    <property type="term" value="C:cytoplasm"/>
    <property type="evidence" value="ECO:0007669"/>
    <property type="project" value="UniProtKB-SubCell"/>
</dbReference>
<feature type="domain" description="Enolpyruvate transferase" evidence="8">
    <location>
        <begin position="3"/>
        <end position="401"/>
    </location>
</feature>
<evidence type="ECO:0000313" key="10">
    <source>
        <dbReference type="Proteomes" id="UP000587527"/>
    </source>
</evidence>
<dbReference type="EC" id="2.5.1.19" evidence="7"/>
<feature type="binding site" evidence="7">
    <location>
        <position position="155"/>
    </location>
    <ligand>
        <name>3-phosphoshikimate</name>
        <dbReference type="ChEBI" id="CHEBI:145989"/>
    </ligand>
</feature>
<comment type="similarity">
    <text evidence="2 7">Belongs to the EPSP synthase family.</text>
</comment>
<accession>A0A841BIA8</accession>
<comment type="caution">
    <text evidence="7">Lacks conserved residue(s) required for the propagation of feature annotation.</text>
</comment>
<dbReference type="EMBL" id="JACHMN010000001">
    <property type="protein sequence ID" value="MBB5867058.1"/>
    <property type="molecule type" value="Genomic_DNA"/>
</dbReference>
<feature type="binding site" evidence="7">
    <location>
        <position position="296"/>
    </location>
    <ligand>
        <name>3-phosphoshikimate</name>
        <dbReference type="ChEBI" id="CHEBI:145989"/>
    </ligand>
</feature>
<dbReference type="InterPro" id="IPR013792">
    <property type="entry name" value="RNA3'P_cycl/enolpyr_Trfase_a/b"/>
</dbReference>
<dbReference type="PIRSF" id="PIRSF000505">
    <property type="entry name" value="EPSPS"/>
    <property type="match status" value="1"/>
</dbReference>
<dbReference type="GO" id="GO:0009073">
    <property type="term" value="P:aromatic amino acid family biosynthetic process"/>
    <property type="evidence" value="ECO:0007669"/>
    <property type="project" value="UniProtKB-KW"/>
</dbReference>
<dbReference type="AlphaFoldDB" id="A0A841BIA8"/>
<keyword evidence="10" id="KW-1185">Reference proteome</keyword>
<name>A0A841BIA8_9ACTN</name>
<dbReference type="NCBIfam" id="TIGR01356">
    <property type="entry name" value="aroA"/>
    <property type="match status" value="1"/>
</dbReference>
<feature type="binding site" evidence="7">
    <location>
        <position position="157"/>
    </location>
    <ligand>
        <name>3-phosphoshikimate</name>
        <dbReference type="ChEBI" id="CHEBI:145989"/>
    </ligand>
</feature>
<evidence type="ECO:0000256" key="4">
    <source>
        <dbReference type="ARBA" id="ARBA00022679"/>
    </source>
</evidence>
<dbReference type="PANTHER" id="PTHR21090">
    <property type="entry name" value="AROM/DEHYDROQUINATE SYNTHASE"/>
    <property type="match status" value="1"/>
</dbReference>
<reference evidence="9 10" key="1">
    <citation type="submission" date="2020-08" db="EMBL/GenBank/DDBJ databases">
        <title>Sequencing the genomes of 1000 actinobacteria strains.</title>
        <authorList>
            <person name="Klenk H.-P."/>
        </authorList>
    </citation>
    <scope>NUCLEOTIDE SEQUENCE [LARGE SCALE GENOMIC DNA]</scope>
    <source>
        <strain evidence="9 10">DSM 45362</strain>
    </source>
</reference>
<comment type="catalytic activity">
    <reaction evidence="6">
        <text>3-phosphoshikimate + phosphoenolpyruvate = 5-O-(1-carboxyvinyl)-3-phosphoshikimate + phosphate</text>
        <dbReference type="Rhea" id="RHEA:21256"/>
        <dbReference type="ChEBI" id="CHEBI:43474"/>
        <dbReference type="ChEBI" id="CHEBI:57701"/>
        <dbReference type="ChEBI" id="CHEBI:58702"/>
        <dbReference type="ChEBI" id="CHEBI:145989"/>
        <dbReference type="EC" id="2.5.1.19"/>
    </reaction>
    <physiologicalReaction direction="left-to-right" evidence="6">
        <dbReference type="Rhea" id="RHEA:21257"/>
    </physiologicalReaction>
</comment>
<feature type="binding site" evidence="7">
    <location>
        <position position="156"/>
    </location>
    <ligand>
        <name>3-phosphoshikimate</name>
        <dbReference type="ChEBI" id="CHEBI:145989"/>
    </ligand>
</feature>
<dbReference type="InterPro" id="IPR036968">
    <property type="entry name" value="Enolpyruvate_Tfrase_sf"/>
</dbReference>
<dbReference type="GO" id="GO:0008652">
    <property type="term" value="P:amino acid biosynthetic process"/>
    <property type="evidence" value="ECO:0007669"/>
    <property type="project" value="UniProtKB-KW"/>
</dbReference>
<feature type="binding site" evidence="7">
    <location>
        <position position="393"/>
    </location>
    <ligand>
        <name>phosphoenolpyruvate</name>
        <dbReference type="ChEBI" id="CHEBI:58702"/>
    </ligand>
</feature>
<dbReference type="GO" id="GO:0009423">
    <property type="term" value="P:chorismate biosynthetic process"/>
    <property type="evidence" value="ECO:0007669"/>
    <property type="project" value="UniProtKB-UniRule"/>
</dbReference>
<keyword evidence="5 7" id="KW-0057">Aromatic amino acid biosynthesis</keyword>
<feature type="binding site" evidence="7">
    <location>
        <position position="109"/>
    </location>
    <ligand>
        <name>phosphoenolpyruvate</name>
        <dbReference type="ChEBI" id="CHEBI:58702"/>
    </ligand>
</feature>
<keyword evidence="3 7" id="KW-0028">Amino-acid biosynthesis</keyword>
<dbReference type="PANTHER" id="PTHR21090:SF5">
    <property type="entry name" value="PENTAFUNCTIONAL AROM POLYPEPTIDE"/>
    <property type="match status" value="1"/>
</dbReference>
<dbReference type="CDD" id="cd01556">
    <property type="entry name" value="EPSP_synthase"/>
    <property type="match status" value="1"/>
</dbReference>
<keyword evidence="4 7" id="KW-0808">Transferase</keyword>
<feature type="binding site" evidence="7">
    <location>
        <position position="323"/>
    </location>
    <ligand>
        <name>3-phosphoshikimate</name>
        <dbReference type="ChEBI" id="CHEBI:145989"/>
    </ligand>
</feature>
<proteinExistence type="inferred from homology"/>
<comment type="subcellular location">
    <subcellularLocation>
        <location evidence="7">Cytoplasm</location>
    </subcellularLocation>
</comment>
<dbReference type="InterPro" id="IPR023193">
    <property type="entry name" value="EPSP_synthase_CS"/>
</dbReference>
<evidence type="ECO:0000256" key="7">
    <source>
        <dbReference type="HAMAP-Rule" id="MF_00210"/>
    </source>
</evidence>
<comment type="pathway">
    <text evidence="1 7">Metabolic intermediate biosynthesis; chorismate biosynthesis; chorismate from D-erythrose 4-phosphate and phosphoenolpyruvate: step 6/7.</text>
</comment>
<feature type="binding site" evidence="7">
    <location>
        <position position="319"/>
    </location>
    <ligand>
        <name>3-phosphoshikimate</name>
        <dbReference type="ChEBI" id="CHEBI:145989"/>
    </ligand>
</feature>
<feature type="binding site" evidence="7">
    <location>
        <position position="368"/>
    </location>
    <ligand>
        <name>phosphoenolpyruvate</name>
        <dbReference type="ChEBI" id="CHEBI:58702"/>
    </ligand>
</feature>
<evidence type="ECO:0000313" key="9">
    <source>
        <dbReference type="EMBL" id="MBB5867058.1"/>
    </source>
</evidence>
<evidence type="ECO:0000256" key="6">
    <source>
        <dbReference type="ARBA" id="ARBA00044633"/>
    </source>
</evidence>
<comment type="caution">
    <text evidence="9">The sequence shown here is derived from an EMBL/GenBank/DDBJ whole genome shotgun (WGS) entry which is preliminary data.</text>
</comment>
<dbReference type="RefSeq" id="WP_184831348.1">
    <property type="nucleotide sequence ID" value="NZ_JACHMN010000001.1"/>
</dbReference>
<evidence type="ECO:0000256" key="3">
    <source>
        <dbReference type="ARBA" id="ARBA00022605"/>
    </source>
</evidence>
<feature type="active site" description="Proton acceptor" evidence="7">
    <location>
        <position position="296"/>
    </location>
</feature>
<evidence type="ECO:0000256" key="2">
    <source>
        <dbReference type="ARBA" id="ARBA00009948"/>
    </source>
</evidence>
<protein>
    <recommendedName>
        <fullName evidence="7">3-phosphoshikimate 1-carboxyvinyltransferase</fullName>
        <ecNumber evidence="7">2.5.1.19</ecNumber>
    </recommendedName>
    <alternativeName>
        <fullName evidence="7">5-enolpyruvylshikimate-3-phosphate synthase</fullName>
        <shortName evidence="7">EPSP synthase</shortName>
        <shortName evidence="7">EPSPS</shortName>
    </alternativeName>
</protein>
<dbReference type="Gene3D" id="3.65.10.10">
    <property type="entry name" value="Enolpyruvate transferase domain"/>
    <property type="match status" value="2"/>
</dbReference>
<dbReference type="HAMAP" id="MF_00210">
    <property type="entry name" value="EPSP_synth"/>
    <property type="match status" value="1"/>
</dbReference>
<feature type="binding site" evidence="7">
    <location>
        <position position="10"/>
    </location>
    <ligand>
        <name>3-phosphoshikimate</name>
        <dbReference type="ChEBI" id="CHEBI:145989"/>
    </ligand>
</feature>
<sequence length="411" mass="43494">MTIVRIPGSKSVMARALFLAAAADGTTVLRHPLRSDDTEGFALALQALGYPVTLDDEAWTVTGNPAGPPAGSADVYCRDAGTAARFLPALAAAGHGHFRFDASAQMRRRPVGPLSEALRSLGVTLHHDEAEGHLPVTIDAAGITGGDLRLDAGLSSQFLTALLLMGPLTGQGLRIHVTDMVSVPYVEMTLAMMARFGVAVERDGSVFVVPAAAYSPQDYVVEPDASSASYFFAAAAVAGRTVTVPGLSSSSLQGDVRFVHVLERMGATVDIADDSITVTGPPKLNGVTVNMRDISDTVPTLAAIAPFADGPVRIEDVYNIRVKESDRLEACASNLRALGIRVETGRDWLEIHPGVPAGARIACHADHRIAMSFSVTGLLTDGITLDDPDCVKKTFPTFHRVFAELRQGWDL</sequence>
<comment type="function">
    <text evidence="7">Catalyzes the transfer of the enolpyruvyl moiety of phosphoenolpyruvate (PEP) to the 5-hydroxyl of shikimate-3-phosphate (S3P) to produce enolpyruvyl shikimate-3-phosphate and inorganic phosphate.</text>
</comment>
<feature type="binding site" evidence="7">
    <location>
        <position position="15"/>
    </location>
    <ligand>
        <name>3-phosphoshikimate</name>
        <dbReference type="ChEBI" id="CHEBI:145989"/>
    </ligand>
</feature>
<feature type="binding site" evidence="7">
    <location>
        <position position="327"/>
    </location>
    <ligand>
        <name>phosphoenolpyruvate</name>
        <dbReference type="ChEBI" id="CHEBI:58702"/>
    </ligand>
</feature>
<dbReference type="Pfam" id="PF00275">
    <property type="entry name" value="EPSP_synthase"/>
    <property type="match status" value="1"/>
</dbReference>
<evidence type="ECO:0000259" key="8">
    <source>
        <dbReference type="Pfam" id="PF00275"/>
    </source>
</evidence>
<dbReference type="GO" id="GO:0003866">
    <property type="term" value="F:3-phosphoshikimate 1-carboxyvinyltransferase activity"/>
    <property type="evidence" value="ECO:0007669"/>
    <property type="project" value="UniProtKB-UniRule"/>
</dbReference>
<keyword evidence="7" id="KW-0963">Cytoplasm</keyword>
<feature type="binding site" evidence="7">
    <location>
        <position position="81"/>
    </location>
    <ligand>
        <name>phosphoenolpyruvate</name>
        <dbReference type="ChEBI" id="CHEBI:58702"/>
    </ligand>
</feature>
<dbReference type="InterPro" id="IPR006264">
    <property type="entry name" value="EPSP_synthase"/>
</dbReference>
<organism evidence="9 10">
    <name type="scientific">Allocatelliglobosispora scoriae</name>
    <dbReference type="NCBI Taxonomy" id="643052"/>
    <lineage>
        <taxon>Bacteria</taxon>
        <taxon>Bacillati</taxon>
        <taxon>Actinomycetota</taxon>
        <taxon>Actinomycetes</taxon>
        <taxon>Micromonosporales</taxon>
        <taxon>Micromonosporaceae</taxon>
        <taxon>Allocatelliglobosispora</taxon>
    </lineage>
</organism>
<evidence type="ECO:0000256" key="5">
    <source>
        <dbReference type="ARBA" id="ARBA00023141"/>
    </source>
</evidence>
<comment type="subunit">
    <text evidence="7">Monomer.</text>
</comment>